<evidence type="ECO:0000313" key="1">
    <source>
        <dbReference type="EMBL" id="ARD23635.1"/>
    </source>
</evidence>
<dbReference type="RefSeq" id="WP_244899719.1">
    <property type="nucleotide sequence ID" value="NZ_CP020472.1"/>
</dbReference>
<dbReference type="SUPFAM" id="SSF55729">
    <property type="entry name" value="Acyl-CoA N-acyltransferases (Nat)"/>
    <property type="match status" value="1"/>
</dbReference>
<dbReference type="Gene3D" id="3.40.630.30">
    <property type="match status" value="1"/>
</dbReference>
<reference evidence="1 2" key="1">
    <citation type="submission" date="2017-03" db="EMBL/GenBank/DDBJ databases">
        <title>Genome sequencing of Shewanella japonica KCTC 22435.</title>
        <authorList>
            <person name="Kim K.M."/>
        </authorList>
    </citation>
    <scope>NUCLEOTIDE SEQUENCE [LARGE SCALE GENOMIC DNA]</scope>
    <source>
        <strain evidence="1 2">KCTC 22435</strain>
    </source>
</reference>
<protein>
    <submittedName>
        <fullName evidence="1">Acetyltransferase</fullName>
    </submittedName>
</protein>
<dbReference type="InterPro" id="IPR016181">
    <property type="entry name" value="Acyl_CoA_acyltransferase"/>
</dbReference>
<organism evidence="1 2">
    <name type="scientific">Shewanella japonica</name>
    <dbReference type="NCBI Taxonomy" id="93973"/>
    <lineage>
        <taxon>Bacteria</taxon>
        <taxon>Pseudomonadati</taxon>
        <taxon>Pseudomonadota</taxon>
        <taxon>Gammaproteobacteria</taxon>
        <taxon>Alteromonadales</taxon>
        <taxon>Shewanellaceae</taxon>
        <taxon>Shewanella</taxon>
    </lineage>
</organism>
<keyword evidence="2" id="KW-1185">Reference proteome</keyword>
<proteinExistence type="predicted"/>
<dbReference type="EMBL" id="CP020472">
    <property type="protein sequence ID" value="ARD23635.1"/>
    <property type="molecule type" value="Genomic_DNA"/>
</dbReference>
<evidence type="ECO:0000313" key="2">
    <source>
        <dbReference type="Proteomes" id="UP000191820"/>
    </source>
</evidence>
<dbReference type="Proteomes" id="UP000191820">
    <property type="component" value="Chromosome"/>
</dbReference>
<sequence length="190" mass="21537">MKIQYRLATQEDSAELARLEKSYMNDELSSPAESMSGQCFSKTDISELIRLGWIMLAEISEKQTSAAQSQASIIGYVIAGPWSWFKSWGIYALVMRKLSDIEAGFSKITAKNSCQYGPIWIHPDFRGLGIFAKLVEKLSCNVAKKYPYMVTFIAEENQASFAAHTGKSAMEVVDYFSFQQRDYYLLLMKN</sequence>
<gene>
    <name evidence="1" type="ORF">SJ2017_3384</name>
</gene>
<name>A0ABN4YMG1_9GAMM</name>
<accession>A0ABN4YMG1</accession>